<feature type="transmembrane region" description="Helical" evidence="7">
    <location>
        <begin position="528"/>
        <end position="550"/>
    </location>
</feature>
<evidence type="ECO:0000256" key="4">
    <source>
        <dbReference type="ARBA" id="ARBA00022692"/>
    </source>
</evidence>
<comment type="subcellular location">
    <subcellularLocation>
        <location evidence="1">Cell membrane</location>
        <topology evidence="1">Multi-pass membrane protein</topology>
    </subcellularLocation>
</comment>
<sequence>MLARVGAGAARRFRAVLVLAALVCGAALALSAGVNDQLAGGGYTPSDSESAVAQRTLSERFQGGTPNLVLVAEPAAALDAPETVDAARRLQQAVRDSGKADWVHSFWETGDPALVAPDGRAAMFAVRLSGEEDHAQRASRDLVPELQRDFPGLRLSATGEAQVNAEVNEQSQVDLVWAELLGAPLVGLLLLLVFRTPLAALLPLAIGAVSVTLTLAVLTLLTKVTDVSMFAMNITTALGFGLAVDYSLFIVTRYREELAAGRTMDEAIATSTAKAGRTVLFSAVTVAVSLAALLVFPLYFLRSLAYAALPVVLIAGIASIVVLPALLRLTGRHLARWDVLSRFIGPPRTEGPMWHRIATSVMRRPLLTSLPVIALLLVFAIPFADVRFGLTDERVLPPDAGSHRAATIVDERFPQAKQTTVEVLLTGAGSQETERYAQELSQREGVTGVQAPGAVYVEGAPVAPGQPARTSDETAWITMAVDHEPYDTAAEDLVRSVRAAPAPGELAVAGDTAVLVDTKASLLERLPAALALLGLSTLVLLFLFTGSVLIPFKAILMNLLSLTASFGAAVYVFQYGNLRWLVGDFTVTGHIEVTIPVLMFCIAFGLSMDYEVFLLSRIREQYLIGGHNEEAVAIGLERTGRLVTAAAGIVAAVLLVLATSQLSILKLLGVGLTLAVVVDAALVRAVIVPAFMRLMGRANWWAPPLLRRVHRRIGISESGD</sequence>
<feature type="signal peptide" evidence="8">
    <location>
        <begin position="1"/>
        <end position="29"/>
    </location>
</feature>
<evidence type="ECO:0000256" key="5">
    <source>
        <dbReference type="ARBA" id="ARBA00022989"/>
    </source>
</evidence>
<keyword evidence="11" id="KW-1185">Reference proteome</keyword>
<feature type="transmembrane region" description="Helical" evidence="7">
    <location>
        <begin position="306"/>
        <end position="327"/>
    </location>
</feature>
<dbReference type="PANTHER" id="PTHR33406:SF11">
    <property type="entry name" value="MEMBRANE PROTEIN SCO6666-RELATED"/>
    <property type="match status" value="1"/>
</dbReference>
<dbReference type="PANTHER" id="PTHR33406">
    <property type="entry name" value="MEMBRANE PROTEIN MJ1562-RELATED"/>
    <property type="match status" value="1"/>
</dbReference>
<feature type="transmembrane region" description="Helical" evidence="7">
    <location>
        <begin position="279"/>
        <end position="300"/>
    </location>
</feature>
<feature type="transmembrane region" description="Helical" evidence="7">
    <location>
        <begin position="593"/>
        <end position="618"/>
    </location>
</feature>
<evidence type="ECO:0000256" key="6">
    <source>
        <dbReference type="ARBA" id="ARBA00023136"/>
    </source>
</evidence>
<evidence type="ECO:0000256" key="8">
    <source>
        <dbReference type="SAM" id="SignalP"/>
    </source>
</evidence>
<feature type="transmembrane region" description="Helical" evidence="7">
    <location>
        <begin position="227"/>
        <end position="252"/>
    </location>
</feature>
<evidence type="ECO:0000256" key="7">
    <source>
        <dbReference type="SAM" id="Phobius"/>
    </source>
</evidence>
<feature type="transmembrane region" description="Helical" evidence="7">
    <location>
        <begin position="555"/>
        <end position="573"/>
    </location>
</feature>
<feature type="domain" description="SSD" evidence="9">
    <location>
        <begin position="200"/>
        <end position="329"/>
    </location>
</feature>
<feature type="transmembrane region" description="Helical" evidence="7">
    <location>
        <begin position="175"/>
        <end position="194"/>
    </location>
</feature>
<evidence type="ECO:0000259" key="9">
    <source>
        <dbReference type="PROSITE" id="PS50156"/>
    </source>
</evidence>
<evidence type="ECO:0000313" key="11">
    <source>
        <dbReference type="Proteomes" id="UP001500729"/>
    </source>
</evidence>
<feature type="transmembrane region" description="Helical" evidence="7">
    <location>
        <begin position="366"/>
        <end position="384"/>
    </location>
</feature>
<feature type="transmembrane region" description="Helical" evidence="7">
    <location>
        <begin position="639"/>
        <end position="658"/>
    </location>
</feature>
<dbReference type="EMBL" id="BAAAGS010000026">
    <property type="protein sequence ID" value="GAA0536221.1"/>
    <property type="molecule type" value="Genomic_DNA"/>
</dbReference>
<keyword evidence="6 7" id="KW-0472">Membrane</keyword>
<keyword evidence="4 7" id="KW-0812">Transmembrane</keyword>
<feature type="chain" id="PRO_5047322438" evidence="8">
    <location>
        <begin position="30"/>
        <end position="720"/>
    </location>
</feature>
<dbReference type="Pfam" id="PF03176">
    <property type="entry name" value="MMPL"/>
    <property type="match status" value="2"/>
</dbReference>
<evidence type="ECO:0000256" key="2">
    <source>
        <dbReference type="ARBA" id="ARBA00010157"/>
    </source>
</evidence>
<protein>
    <submittedName>
        <fullName evidence="10">MMPL family transporter</fullName>
    </submittedName>
</protein>
<proteinExistence type="inferred from homology"/>
<dbReference type="Gene3D" id="1.20.1640.10">
    <property type="entry name" value="Multidrug efflux transporter AcrB transmembrane domain"/>
    <property type="match status" value="2"/>
</dbReference>
<comment type="similarity">
    <text evidence="2">Belongs to the resistance-nodulation-cell division (RND) (TC 2.A.6) family. MmpL subfamily.</text>
</comment>
<accession>A0ABP3N932</accession>
<comment type="caution">
    <text evidence="10">The sequence shown here is derived from an EMBL/GenBank/DDBJ whole genome shotgun (WGS) entry which is preliminary data.</text>
</comment>
<dbReference type="InterPro" id="IPR050545">
    <property type="entry name" value="Mycobact_MmpL"/>
</dbReference>
<feature type="transmembrane region" description="Helical" evidence="7">
    <location>
        <begin position="664"/>
        <end position="687"/>
    </location>
</feature>
<reference evidence="11" key="1">
    <citation type="journal article" date="2019" name="Int. J. Syst. Evol. Microbiol.">
        <title>The Global Catalogue of Microorganisms (GCM) 10K type strain sequencing project: providing services to taxonomists for standard genome sequencing and annotation.</title>
        <authorList>
            <consortium name="The Broad Institute Genomics Platform"/>
            <consortium name="The Broad Institute Genome Sequencing Center for Infectious Disease"/>
            <person name="Wu L."/>
            <person name="Ma J."/>
        </authorList>
    </citation>
    <scope>NUCLEOTIDE SEQUENCE [LARGE SCALE GENOMIC DNA]</scope>
    <source>
        <strain evidence="11">JCM 10303</strain>
    </source>
</reference>
<feature type="transmembrane region" description="Helical" evidence="7">
    <location>
        <begin position="201"/>
        <end position="221"/>
    </location>
</feature>
<evidence type="ECO:0000256" key="3">
    <source>
        <dbReference type="ARBA" id="ARBA00022475"/>
    </source>
</evidence>
<keyword evidence="8" id="KW-0732">Signal</keyword>
<organism evidence="10 11">
    <name type="scientific">Saccharopolyspora erythraea</name>
    <name type="common">Streptomyces erythraeus</name>
    <dbReference type="NCBI Taxonomy" id="1836"/>
    <lineage>
        <taxon>Bacteria</taxon>
        <taxon>Bacillati</taxon>
        <taxon>Actinomycetota</taxon>
        <taxon>Actinomycetes</taxon>
        <taxon>Pseudonocardiales</taxon>
        <taxon>Pseudonocardiaceae</taxon>
        <taxon>Saccharopolyspora</taxon>
    </lineage>
</organism>
<keyword evidence="5 7" id="KW-1133">Transmembrane helix</keyword>
<dbReference type="InterPro" id="IPR000731">
    <property type="entry name" value="SSD"/>
</dbReference>
<evidence type="ECO:0000313" key="10">
    <source>
        <dbReference type="EMBL" id="GAA0536221.1"/>
    </source>
</evidence>
<dbReference type="PROSITE" id="PS50156">
    <property type="entry name" value="SSD"/>
    <property type="match status" value="1"/>
</dbReference>
<dbReference type="SUPFAM" id="SSF82866">
    <property type="entry name" value="Multidrug efflux transporter AcrB transmembrane domain"/>
    <property type="match status" value="2"/>
</dbReference>
<dbReference type="Proteomes" id="UP001500729">
    <property type="component" value="Unassembled WGS sequence"/>
</dbReference>
<evidence type="ECO:0000256" key="1">
    <source>
        <dbReference type="ARBA" id="ARBA00004651"/>
    </source>
</evidence>
<keyword evidence="3" id="KW-1003">Cell membrane</keyword>
<gene>
    <name evidence="10" type="ORF">GCM10009533_39260</name>
</gene>
<dbReference type="InterPro" id="IPR004869">
    <property type="entry name" value="MMPL_dom"/>
</dbReference>
<name>A0ABP3N932_SACER</name>